<dbReference type="InterPro" id="IPR022637">
    <property type="entry name" value="DNA_polIII_beta_cen"/>
</dbReference>
<feature type="domain" description="DNA polymerase III beta sliding clamp central" evidence="1">
    <location>
        <begin position="7"/>
        <end position="110"/>
    </location>
</feature>
<evidence type="ECO:0000313" key="2">
    <source>
        <dbReference type="EMBL" id="WUG92402.1"/>
    </source>
</evidence>
<organism evidence="2 3">
    <name type="scientific">Streptomyces violaceus</name>
    <name type="common">Streptomyces venezuelae</name>
    <dbReference type="NCBI Taxonomy" id="1936"/>
    <lineage>
        <taxon>Bacteria</taxon>
        <taxon>Bacillati</taxon>
        <taxon>Actinomycetota</taxon>
        <taxon>Actinomycetes</taxon>
        <taxon>Kitasatosporales</taxon>
        <taxon>Streptomycetaceae</taxon>
        <taxon>Streptomyces</taxon>
    </lineage>
</organism>
<dbReference type="SUPFAM" id="SSF55979">
    <property type="entry name" value="DNA clamp"/>
    <property type="match status" value="1"/>
</dbReference>
<keyword evidence="3" id="KW-1185">Reference proteome</keyword>
<proteinExistence type="predicted"/>
<evidence type="ECO:0000259" key="1">
    <source>
        <dbReference type="Pfam" id="PF02767"/>
    </source>
</evidence>
<protein>
    <recommendedName>
        <fullName evidence="1">DNA polymerase III beta sliding clamp central domain-containing protein</fullName>
    </recommendedName>
</protein>
<gene>
    <name evidence="2" type="ORF">OHB29_04805</name>
</gene>
<dbReference type="InterPro" id="IPR046938">
    <property type="entry name" value="DNA_clamp_sf"/>
</dbReference>
<dbReference type="Gene3D" id="3.10.150.10">
    <property type="entry name" value="DNA Polymerase III, subunit A, domain 2"/>
    <property type="match status" value="1"/>
</dbReference>
<dbReference type="EMBL" id="CP107906">
    <property type="protein sequence ID" value="WUG92402.1"/>
    <property type="molecule type" value="Genomic_DNA"/>
</dbReference>
<sequence length="393" mass="43709">MTLSVTINAHQLGRLIDKTINHMGSEYIEMLHGIRLDVDARYLHAVASDRYTMAVARYALTDNEDEPWTRTIPAVHLPALREWISSHQGDQKITIEAGEDRVVFDSARTTYSVAVNRGLEFPDWRGILRTLAENTIEGEPFPRLNSKYLARFDDCGIVRVRLTADTKAALLFGEEFIGAVMPVRYAGLEPGEEETFATAFNAWHWTLAAGSKGADMDGMPLPEYSRYEASTDVQDTGEGLLRSVLQSTSNAVDTSYFDDDSEAWYAHIRSGVANWRAFRYLDALTKVDPRVAAQVVADTAEELDDGALGEWAWDVAEKAGHNPKKWDEDYTNALAARAAEKPPMWATRLATGLNAARLAGISFRVEDNPHVVFDAEAEEWKAVRPQPAEATTA</sequence>
<dbReference type="RefSeq" id="WP_328336825.1">
    <property type="nucleotide sequence ID" value="NZ_CP107906.1"/>
</dbReference>
<evidence type="ECO:0000313" key="3">
    <source>
        <dbReference type="Proteomes" id="UP001341259"/>
    </source>
</evidence>
<dbReference type="Proteomes" id="UP001341259">
    <property type="component" value="Chromosome"/>
</dbReference>
<reference evidence="2 3" key="1">
    <citation type="submission" date="2022-10" db="EMBL/GenBank/DDBJ databases">
        <title>The complete genomes of actinobacterial strains from the NBC collection.</title>
        <authorList>
            <person name="Joergensen T.S."/>
            <person name="Alvarez Arevalo M."/>
            <person name="Sterndorff E.B."/>
            <person name="Faurdal D."/>
            <person name="Vuksanovic O."/>
            <person name="Mourched A.-S."/>
            <person name="Charusanti P."/>
            <person name="Shaw S."/>
            <person name="Blin K."/>
            <person name="Weber T."/>
        </authorList>
    </citation>
    <scope>NUCLEOTIDE SEQUENCE [LARGE SCALE GENOMIC DNA]</scope>
    <source>
        <strain evidence="2 3">NBC_00456</strain>
    </source>
</reference>
<name>A0ABZ1NLT2_STRVL</name>
<accession>A0ABZ1NLT2</accession>
<dbReference type="Pfam" id="PF02767">
    <property type="entry name" value="DNA_pol3_beta_2"/>
    <property type="match status" value="1"/>
</dbReference>